<dbReference type="InterPro" id="IPR032710">
    <property type="entry name" value="NTF2-like_dom_sf"/>
</dbReference>
<dbReference type="EMBL" id="JBIMSP010000114">
    <property type="protein sequence ID" value="MFH5245961.1"/>
    <property type="molecule type" value="Genomic_DNA"/>
</dbReference>
<gene>
    <name evidence="3" type="ORF">ACHIPV_29465</name>
    <name evidence="1" type="ORF">ACHIPZ_22845</name>
    <name evidence="2" type="ORF">ACHIRB_27680</name>
</gene>
<comment type="caution">
    <text evidence="3">The sequence shown here is derived from an EMBL/GenBank/DDBJ whole genome shotgun (WGS) entry which is preliminary data.</text>
</comment>
<sequence length="132" mass="14415">MTTTTNDLAVEDVTRLVDDYLSGWNEVDSVEREEILVRCWAPDAALVDPPLDGRGHAGIDALIQALQQHYPDHRFVRSGEIDAHHDAFRFPWRLVGPDGDAALTGVDYGLVGDDGRLTRVTGFFDPAAGAGK</sequence>
<dbReference type="Proteomes" id="UP001609176">
    <property type="component" value="Unassembled WGS sequence"/>
</dbReference>
<evidence type="ECO:0000313" key="1">
    <source>
        <dbReference type="EMBL" id="MFH5211024.1"/>
    </source>
</evidence>
<dbReference type="Proteomes" id="UP001609175">
    <property type="component" value="Unassembled WGS sequence"/>
</dbReference>
<evidence type="ECO:0000313" key="4">
    <source>
        <dbReference type="Proteomes" id="UP001609175"/>
    </source>
</evidence>
<reference evidence="4 5" key="1">
    <citation type="submission" date="2024-10" db="EMBL/GenBank/DDBJ databases">
        <authorList>
            <person name="Riesco R."/>
        </authorList>
    </citation>
    <scope>NUCLEOTIDE SEQUENCE [LARGE SCALE GENOMIC DNA]</scope>
    <source>
        <strain evidence="3 5">NCIMB 15448</strain>
        <strain evidence="1 4">NCIMB 15449</strain>
        <strain evidence="2 6">NCIMB 15450</strain>
    </source>
</reference>
<name>A0ABW7KZF9_9NOCA</name>
<evidence type="ECO:0000313" key="6">
    <source>
        <dbReference type="Proteomes" id="UP001609219"/>
    </source>
</evidence>
<dbReference type="Gene3D" id="3.10.450.50">
    <property type="match status" value="1"/>
</dbReference>
<dbReference type="EMBL" id="JBIMSN010000142">
    <property type="protein sequence ID" value="MFH5232323.1"/>
    <property type="molecule type" value="Genomic_DNA"/>
</dbReference>
<dbReference type="SUPFAM" id="SSF54427">
    <property type="entry name" value="NTF2-like"/>
    <property type="match status" value="1"/>
</dbReference>
<keyword evidence="6" id="KW-1185">Reference proteome</keyword>
<evidence type="ECO:0000313" key="2">
    <source>
        <dbReference type="EMBL" id="MFH5232323.1"/>
    </source>
</evidence>
<accession>A0ABW7KZF9</accession>
<organism evidence="3 5">
    <name type="scientific">Antrihabitans spumae</name>
    <dbReference type="NCBI Taxonomy" id="3373370"/>
    <lineage>
        <taxon>Bacteria</taxon>
        <taxon>Bacillati</taxon>
        <taxon>Actinomycetota</taxon>
        <taxon>Actinomycetes</taxon>
        <taxon>Mycobacteriales</taxon>
        <taxon>Nocardiaceae</taxon>
        <taxon>Antrihabitans</taxon>
    </lineage>
</organism>
<protein>
    <submittedName>
        <fullName evidence="3">Nuclear transport factor 2 family protein</fullName>
    </submittedName>
</protein>
<evidence type="ECO:0000313" key="5">
    <source>
        <dbReference type="Proteomes" id="UP001609176"/>
    </source>
</evidence>
<proteinExistence type="predicted"/>
<dbReference type="RefSeq" id="WP_395117175.1">
    <property type="nucleotide sequence ID" value="NZ_JBIMSN010000142.1"/>
</dbReference>
<dbReference type="Proteomes" id="UP001609219">
    <property type="component" value="Unassembled WGS sequence"/>
</dbReference>
<dbReference type="EMBL" id="JBIMSO010000068">
    <property type="protein sequence ID" value="MFH5211024.1"/>
    <property type="molecule type" value="Genomic_DNA"/>
</dbReference>
<evidence type="ECO:0000313" key="3">
    <source>
        <dbReference type="EMBL" id="MFH5245961.1"/>
    </source>
</evidence>